<accession>A0A6M2DDL9</accession>
<dbReference type="EMBL" id="GIIL01000198">
    <property type="protein sequence ID" value="NOV43924.1"/>
    <property type="molecule type" value="Transcribed_RNA"/>
</dbReference>
<comment type="similarity">
    <text evidence="1">Belongs to the dymeclin family.</text>
</comment>
<reference evidence="5" key="1">
    <citation type="submission" date="2020-03" db="EMBL/GenBank/DDBJ databases">
        <title>Transcriptomic Profiling of the Digestive Tract of the Rat Flea, Xenopsylla cheopis, Following Blood Feeding and Infection with Yersinia pestis.</title>
        <authorList>
            <person name="Bland D.M."/>
            <person name="Martens C.A."/>
            <person name="Virtaneva K."/>
            <person name="Kanakabandi K."/>
            <person name="Long D."/>
            <person name="Rosenke R."/>
            <person name="Saturday G.A."/>
            <person name="Hoyt F.H."/>
            <person name="Bruno D.P."/>
            <person name="Ribeiro J.M.C."/>
            <person name="Hinnebusch J."/>
        </authorList>
    </citation>
    <scope>NUCLEOTIDE SEQUENCE</scope>
</reference>
<evidence type="ECO:0000256" key="4">
    <source>
        <dbReference type="ARBA" id="ARBA00023288"/>
    </source>
</evidence>
<protein>
    <recommendedName>
        <fullName evidence="2">Dymeclin</fullName>
    </recommendedName>
</protein>
<evidence type="ECO:0000256" key="3">
    <source>
        <dbReference type="ARBA" id="ARBA00022707"/>
    </source>
</evidence>
<keyword evidence="3" id="KW-0519">Myristate</keyword>
<dbReference type="InterPro" id="IPR019142">
    <property type="entry name" value="Dymeclin"/>
</dbReference>
<keyword evidence="4" id="KW-0449">Lipoprotein</keyword>
<evidence type="ECO:0000256" key="2">
    <source>
        <dbReference type="ARBA" id="ARBA00015736"/>
    </source>
</evidence>
<evidence type="ECO:0000256" key="1">
    <source>
        <dbReference type="ARBA" id="ARBA00010603"/>
    </source>
</evidence>
<sequence>MGTSVSRQTDLASNEFLIRFIGEETITKDDNFWDRFLSFSITPPSNKEEQLSLDSRIETLCQKLLLYDTKTANFSTLIQVFHAKASKVLSLTNTENNVLIWQTFNALFVIRCIIKYLTETVSEFQLMQHFEAKSQQHHKASNNIENNINANEIASEHLNGDTKTNTINDIDLIEKYKNGFSKSIESFVDDLINIIAIVPTREITYALHLEAVNCALILLTNNIFSQQKTEDSIIYKTVMQGICSVKGAPLTRALLQHISQCTKAPPSLFGNTGGGSFVLDLWSLLTFSKSRSQTTTTLNTDSPEALAENFRETTPLANHSLLLLLVLTNHCTTQKNVYRDCLFNCVDTNDPSNNDSISFRVDFLPLFNTLCNIVCLDQATLLLYLLLHKNQNFKKFVLTNHNLDLLVVPILRTLYNAPNSTSHHIYMSLIILLMLSEDDGFNKSVHQMQLKSIPWYTERCMTEISLGGLLILVIIRTIQYNMIKMRDKYLHTNCLAALANMSGQFRDLHPYVSQRLVSLFETLAKKHSRLQLELQKKVQAVPVETVINTTDSNDLEQDLIVLEEVLRMVLEILNSCLSQQLPACPNLVYALLYNKHIFEPFRTNAAFQDIIQNIDMVIGFFSSRLQRVQEQSELGVHEVLVTINKGSTQWSKDRLRKFPELKFKYVEEESPEEFFIPYIWGLVLNSSALYFNSETMTSVTTVV</sequence>
<dbReference type="PANTHER" id="PTHR12895:SF9">
    <property type="entry name" value="DYMECLIN"/>
    <property type="match status" value="1"/>
</dbReference>
<dbReference type="Pfam" id="PF09742">
    <property type="entry name" value="Dymeclin"/>
    <property type="match status" value="1"/>
</dbReference>
<evidence type="ECO:0000313" key="5">
    <source>
        <dbReference type="EMBL" id="NOV43924.1"/>
    </source>
</evidence>
<dbReference type="PANTHER" id="PTHR12895">
    <property type="entry name" value="DYMECLIN"/>
    <property type="match status" value="1"/>
</dbReference>
<name>A0A6M2DDL9_XENCH</name>
<dbReference type="GO" id="GO:0005794">
    <property type="term" value="C:Golgi apparatus"/>
    <property type="evidence" value="ECO:0007669"/>
    <property type="project" value="TreeGrafter"/>
</dbReference>
<dbReference type="AlphaFoldDB" id="A0A6M2DDL9"/>
<organism evidence="5">
    <name type="scientific">Xenopsylla cheopis</name>
    <name type="common">Oriental rat flea</name>
    <name type="synonym">Pulex cheopis</name>
    <dbReference type="NCBI Taxonomy" id="163159"/>
    <lineage>
        <taxon>Eukaryota</taxon>
        <taxon>Metazoa</taxon>
        <taxon>Ecdysozoa</taxon>
        <taxon>Arthropoda</taxon>
        <taxon>Hexapoda</taxon>
        <taxon>Insecta</taxon>
        <taxon>Pterygota</taxon>
        <taxon>Neoptera</taxon>
        <taxon>Endopterygota</taxon>
        <taxon>Siphonaptera</taxon>
        <taxon>Pulicidae</taxon>
        <taxon>Xenopsyllinae</taxon>
        <taxon>Xenopsylla</taxon>
    </lineage>
</organism>
<proteinExistence type="inferred from homology"/>
<dbReference type="GO" id="GO:0007030">
    <property type="term" value="P:Golgi organization"/>
    <property type="evidence" value="ECO:0007669"/>
    <property type="project" value="TreeGrafter"/>
</dbReference>